<dbReference type="RefSeq" id="XP_033677648.1">
    <property type="nucleotide sequence ID" value="XM_033827235.1"/>
</dbReference>
<feature type="compositionally biased region" description="Acidic residues" evidence="1">
    <location>
        <begin position="53"/>
        <end position="68"/>
    </location>
</feature>
<dbReference type="GeneID" id="54580565"/>
<name>A0A6A6HWQ8_9PLEO</name>
<accession>A0A6A6HWQ8</accession>
<evidence type="ECO:0000313" key="2">
    <source>
        <dbReference type="EMBL" id="KAF2242644.1"/>
    </source>
</evidence>
<feature type="region of interest" description="Disordered" evidence="1">
    <location>
        <begin position="19"/>
        <end position="69"/>
    </location>
</feature>
<dbReference type="AlphaFoldDB" id="A0A6A6HWQ8"/>
<proteinExistence type="predicted"/>
<feature type="region of interest" description="Disordered" evidence="1">
    <location>
        <begin position="203"/>
        <end position="266"/>
    </location>
</feature>
<dbReference type="EMBL" id="ML987207">
    <property type="protein sequence ID" value="KAF2242644.1"/>
    <property type="molecule type" value="Genomic_DNA"/>
</dbReference>
<keyword evidence="3" id="KW-1185">Reference proteome</keyword>
<feature type="compositionally biased region" description="Low complexity" evidence="1">
    <location>
        <begin position="226"/>
        <end position="241"/>
    </location>
</feature>
<organism evidence="2 3">
    <name type="scientific">Trematosphaeria pertusa</name>
    <dbReference type="NCBI Taxonomy" id="390896"/>
    <lineage>
        <taxon>Eukaryota</taxon>
        <taxon>Fungi</taxon>
        <taxon>Dikarya</taxon>
        <taxon>Ascomycota</taxon>
        <taxon>Pezizomycotina</taxon>
        <taxon>Dothideomycetes</taxon>
        <taxon>Pleosporomycetidae</taxon>
        <taxon>Pleosporales</taxon>
        <taxon>Massarineae</taxon>
        <taxon>Trematosphaeriaceae</taxon>
        <taxon>Trematosphaeria</taxon>
    </lineage>
</organism>
<protein>
    <submittedName>
        <fullName evidence="2">Uncharacterized protein</fullName>
    </submittedName>
</protein>
<evidence type="ECO:0000256" key="1">
    <source>
        <dbReference type="SAM" id="MobiDB-lite"/>
    </source>
</evidence>
<dbReference type="Proteomes" id="UP000800094">
    <property type="component" value="Unassembled WGS sequence"/>
</dbReference>
<sequence length="266" mass="29327">MAREYAVAEMRLQRGVARATSKVLKPREDGEAGSAHGAGCLADSARQQQGERDDGDEEDGGAAAEEEDRQAVHGVGGLGIAFQKKSGGRVYKRFSRGELRRTCFSFPRLRYHLLLLFRLPSASSSYQEPRCIPFSKTPSKYLLRICSSSPTARYILFPPTSSKPLLRISSSSPKAKVSSDSTWNMIEDGGEDLYRKYKNPAALEAQAEGRDPRPILDAPVSPPRAPTSSATPQQQQQQQQQHGLSRKLVTRPNDPVVMCNHYTNPP</sequence>
<reference evidence="2" key="1">
    <citation type="journal article" date="2020" name="Stud. Mycol.">
        <title>101 Dothideomycetes genomes: a test case for predicting lifestyles and emergence of pathogens.</title>
        <authorList>
            <person name="Haridas S."/>
            <person name="Albert R."/>
            <person name="Binder M."/>
            <person name="Bloem J."/>
            <person name="Labutti K."/>
            <person name="Salamov A."/>
            <person name="Andreopoulos B."/>
            <person name="Baker S."/>
            <person name="Barry K."/>
            <person name="Bills G."/>
            <person name="Bluhm B."/>
            <person name="Cannon C."/>
            <person name="Castanera R."/>
            <person name="Culley D."/>
            <person name="Daum C."/>
            <person name="Ezra D."/>
            <person name="Gonzalez J."/>
            <person name="Henrissat B."/>
            <person name="Kuo A."/>
            <person name="Liang C."/>
            <person name="Lipzen A."/>
            <person name="Lutzoni F."/>
            <person name="Magnuson J."/>
            <person name="Mondo S."/>
            <person name="Nolan M."/>
            <person name="Ohm R."/>
            <person name="Pangilinan J."/>
            <person name="Park H.-J."/>
            <person name="Ramirez L."/>
            <person name="Alfaro M."/>
            <person name="Sun H."/>
            <person name="Tritt A."/>
            <person name="Yoshinaga Y."/>
            <person name="Zwiers L.-H."/>
            <person name="Turgeon B."/>
            <person name="Goodwin S."/>
            <person name="Spatafora J."/>
            <person name="Crous P."/>
            <person name="Grigoriev I."/>
        </authorList>
    </citation>
    <scope>NUCLEOTIDE SEQUENCE</scope>
    <source>
        <strain evidence="2">CBS 122368</strain>
    </source>
</reference>
<evidence type="ECO:0000313" key="3">
    <source>
        <dbReference type="Proteomes" id="UP000800094"/>
    </source>
</evidence>
<gene>
    <name evidence="2" type="ORF">BU26DRAFT_510474</name>
</gene>